<name>A0A7Y0L501_9FIRM</name>
<feature type="transmembrane region" description="Helical" evidence="2">
    <location>
        <begin position="75"/>
        <end position="93"/>
    </location>
</feature>
<keyword evidence="2" id="KW-0812">Transmembrane</keyword>
<dbReference type="PANTHER" id="PTHR22911">
    <property type="entry name" value="ACYL-MALONYL CONDENSING ENZYME-RELATED"/>
    <property type="match status" value="1"/>
</dbReference>
<feature type="transmembrane region" description="Helical" evidence="2">
    <location>
        <begin position="248"/>
        <end position="268"/>
    </location>
</feature>
<keyword evidence="2" id="KW-1133">Transmembrane helix</keyword>
<feature type="transmembrane region" description="Helical" evidence="2">
    <location>
        <begin position="218"/>
        <end position="241"/>
    </location>
</feature>
<dbReference type="InterPro" id="IPR037185">
    <property type="entry name" value="EmrE-like"/>
</dbReference>
<evidence type="ECO:0000256" key="2">
    <source>
        <dbReference type="SAM" id="Phobius"/>
    </source>
</evidence>
<feature type="domain" description="EamA" evidence="3">
    <location>
        <begin position="157"/>
        <end position="291"/>
    </location>
</feature>
<feature type="transmembrane region" description="Helical" evidence="2">
    <location>
        <begin position="41"/>
        <end position="63"/>
    </location>
</feature>
<feature type="transmembrane region" description="Helical" evidence="2">
    <location>
        <begin position="99"/>
        <end position="118"/>
    </location>
</feature>
<sequence>MPKSDDPSQRTPSSAVLQGALAVGVLSVSSAAVLIRLAHTAPAAIAFWRLVLALVLLSPGIWSQRRRVREVSAQTGPIALSGIFLALHFLFWIKSLSLIPVAASTALVSCHPIFVATYERLVKKRRLAPATLAGGTIILGGLALVTGSAHFHVQSLIGMAEALLGALFAAGYLIIGQQVRKTLDTTLYAPAVYLAAAMLLGTFQLTKAHTLGPITLRIGIIYGLLALLPTLGGHTLFNWILKYLPATTVSLAFLGEIAGSAILAWLILGQAPSSWALAGILAISGGLVIVVLGLTPTPGATRPLPPDPTGYPEEG</sequence>
<evidence type="ECO:0000256" key="1">
    <source>
        <dbReference type="ARBA" id="ARBA00007362"/>
    </source>
</evidence>
<feature type="domain" description="EamA" evidence="3">
    <location>
        <begin position="22"/>
        <end position="146"/>
    </location>
</feature>
<dbReference type="GO" id="GO:0016020">
    <property type="term" value="C:membrane"/>
    <property type="evidence" value="ECO:0007669"/>
    <property type="project" value="InterPro"/>
</dbReference>
<dbReference type="Proteomes" id="UP000533476">
    <property type="component" value="Unassembled WGS sequence"/>
</dbReference>
<evidence type="ECO:0000259" key="3">
    <source>
        <dbReference type="Pfam" id="PF00892"/>
    </source>
</evidence>
<dbReference type="PANTHER" id="PTHR22911:SF76">
    <property type="entry name" value="EAMA DOMAIN-CONTAINING PROTEIN"/>
    <property type="match status" value="1"/>
</dbReference>
<keyword evidence="5" id="KW-1185">Reference proteome</keyword>
<dbReference type="Pfam" id="PF00892">
    <property type="entry name" value="EamA"/>
    <property type="match status" value="2"/>
</dbReference>
<comment type="caution">
    <text evidence="4">The sequence shown here is derived from an EMBL/GenBank/DDBJ whole genome shotgun (WGS) entry which is preliminary data.</text>
</comment>
<dbReference type="SUPFAM" id="SSF103481">
    <property type="entry name" value="Multidrug resistance efflux transporter EmrE"/>
    <property type="match status" value="2"/>
</dbReference>
<dbReference type="EMBL" id="JABBVZ010000015">
    <property type="protein sequence ID" value="NMP21969.1"/>
    <property type="molecule type" value="Genomic_DNA"/>
</dbReference>
<dbReference type="RefSeq" id="WP_169097855.1">
    <property type="nucleotide sequence ID" value="NZ_JABBVZ010000015.1"/>
</dbReference>
<protein>
    <submittedName>
        <fullName evidence="4">DMT family transporter</fullName>
    </submittedName>
</protein>
<organism evidence="4 5">
    <name type="scientific">Sulfobacillus harzensis</name>
    <dbReference type="NCBI Taxonomy" id="2729629"/>
    <lineage>
        <taxon>Bacteria</taxon>
        <taxon>Bacillati</taxon>
        <taxon>Bacillota</taxon>
        <taxon>Clostridia</taxon>
        <taxon>Eubacteriales</taxon>
        <taxon>Clostridiales Family XVII. Incertae Sedis</taxon>
        <taxon>Sulfobacillus</taxon>
    </lineage>
</organism>
<reference evidence="4 5" key="1">
    <citation type="submission" date="2020-04" db="EMBL/GenBank/DDBJ databases">
        <authorList>
            <person name="Zhang R."/>
            <person name="Schippers A."/>
        </authorList>
    </citation>
    <scope>NUCLEOTIDE SEQUENCE [LARGE SCALE GENOMIC DNA]</scope>
    <source>
        <strain evidence="4 5">DSM 109850</strain>
    </source>
</reference>
<feature type="transmembrane region" description="Helical" evidence="2">
    <location>
        <begin position="130"/>
        <end position="150"/>
    </location>
</feature>
<dbReference type="AlphaFoldDB" id="A0A7Y0L501"/>
<evidence type="ECO:0000313" key="4">
    <source>
        <dbReference type="EMBL" id="NMP21969.1"/>
    </source>
</evidence>
<gene>
    <name evidence="4" type="ORF">HIJ39_06335</name>
</gene>
<dbReference type="InterPro" id="IPR000620">
    <property type="entry name" value="EamA_dom"/>
</dbReference>
<evidence type="ECO:0000313" key="5">
    <source>
        <dbReference type="Proteomes" id="UP000533476"/>
    </source>
</evidence>
<proteinExistence type="inferred from homology"/>
<feature type="transmembrane region" description="Helical" evidence="2">
    <location>
        <begin position="274"/>
        <end position="294"/>
    </location>
</feature>
<accession>A0A7Y0L501</accession>
<keyword evidence="2" id="KW-0472">Membrane</keyword>
<feature type="transmembrane region" description="Helical" evidence="2">
    <location>
        <begin position="187"/>
        <end position="206"/>
    </location>
</feature>
<comment type="similarity">
    <text evidence="1">Belongs to the EamA transporter family.</text>
</comment>
<feature type="transmembrane region" description="Helical" evidence="2">
    <location>
        <begin position="156"/>
        <end position="175"/>
    </location>
</feature>